<evidence type="ECO:0000313" key="1">
    <source>
        <dbReference type="EMBL" id="PZD82908.1"/>
    </source>
</evidence>
<comment type="caution">
    <text evidence="1">The sequence shown here is derived from an EMBL/GenBank/DDBJ whole genome shotgun (WGS) entry which is preliminary data.</text>
</comment>
<dbReference type="Gene3D" id="1.10.3540.10">
    <property type="entry name" value="uncharacterized protein from magnetospirillum magneticum domain"/>
    <property type="match status" value="1"/>
</dbReference>
<dbReference type="Proteomes" id="UP000248886">
    <property type="component" value="Unassembled WGS sequence"/>
</dbReference>
<organism evidence="1 2">
    <name type="scientific">Acidithiobacillus ferrooxidans</name>
    <name type="common">Thiobacillus ferrooxidans</name>
    <dbReference type="NCBI Taxonomy" id="920"/>
    <lineage>
        <taxon>Bacteria</taxon>
        <taxon>Pseudomonadati</taxon>
        <taxon>Pseudomonadota</taxon>
        <taxon>Acidithiobacillia</taxon>
        <taxon>Acidithiobacillales</taxon>
        <taxon>Acidithiobacillaceae</taxon>
        <taxon>Acidithiobacillus</taxon>
    </lineage>
</organism>
<name>A0A2W1K7B4_ACIFR</name>
<dbReference type="OrthoDB" id="981635at2"/>
<reference evidence="1 2" key="1">
    <citation type="submission" date="2018-06" db="EMBL/GenBank/DDBJ databases">
        <title>Draft sequence of Acidithiobacillus ferrooxidans CCM 4253.</title>
        <authorList>
            <person name="Moya-Beltran A."/>
            <person name="Castro M."/>
            <person name="Covarrubias P.C."/>
            <person name="Issotta F."/>
            <person name="Janiczek O."/>
            <person name="Mandl M."/>
            <person name="Kucera J."/>
            <person name="Quatrini R."/>
        </authorList>
    </citation>
    <scope>NUCLEOTIDE SEQUENCE [LARGE SCALE GENOMIC DNA]</scope>
    <source>
        <strain evidence="1 2">CCM 4253</strain>
    </source>
</reference>
<gene>
    <name evidence="1" type="ORF">DN052_03430</name>
</gene>
<dbReference type="EMBL" id="QKQP01000001">
    <property type="protein sequence ID" value="PZD82908.1"/>
    <property type="molecule type" value="Genomic_DNA"/>
</dbReference>
<dbReference type="InterPro" id="IPR023137">
    <property type="entry name" value="BrxA_sf"/>
</dbReference>
<accession>A0A2W1K7B4</accession>
<sequence>MRKGPVTTFDRYRLSFTTGGLFLQEAPLIATRYLALRDWAQTREQVRAENLLQVRTAATATRVSQEIIARLQLLDIEELEYLTEGSAREQGYLLWSATCRRYTFIRDFAQEVLREHYLSLRARLTASDYDTFCNAKALWHAELDEIAPSTQSKLRQNLFRMLREADLISTQLQIQPALLTPPLARLLARQSHEPLLVFPATDHDMQRWLQ</sequence>
<dbReference type="Pfam" id="PF08849">
    <property type="entry name" value="BrxA"/>
    <property type="match status" value="1"/>
</dbReference>
<proteinExistence type="predicted"/>
<protein>
    <submittedName>
        <fullName evidence="1">DUF1819 family protein</fullName>
    </submittedName>
</protein>
<dbReference type="InterPro" id="IPR014948">
    <property type="entry name" value="BrxA"/>
</dbReference>
<dbReference type="AlphaFoldDB" id="A0A2W1K7B4"/>
<evidence type="ECO:0000313" key="2">
    <source>
        <dbReference type="Proteomes" id="UP000248886"/>
    </source>
</evidence>